<dbReference type="PROSITE" id="PS50005">
    <property type="entry name" value="TPR"/>
    <property type="match status" value="2"/>
</dbReference>
<dbReference type="InterPro" id="IPR011990">
    <property type="entry name" value="TPR-like_helical_dom_sf"/>
</dbReference>
<dbReference type="CDD" id="cd07302">
    <property type="entry name" value="CHD"/>
    <property type="match status" value="1"/>
</dbReference>
<dbReference type="PANTHER" id="PTHR43081:SF19">
    <property type="entry name" value="PH-SENSITIVE ADENYLATE CYCLASE RV1264"/>
    <property type="match status" value="1"/>
</dbReference>
<dbReference type="PANTHER" id="PTHR43081">
    <property type="entry name" value="ADENYLATE CYCLASE, TERMINAL-DIFFERENTIATION SPECIFIC-RELATED"/>
    <property type="match status" value="1"/>
</dbReference>
<accession>A0AAW9S8F5</accession>
<evidence type="ECO:0000259" key="3">
    <source>
        <dbReference type="PROSITE" id="PS50125"/>
    </source>
</evidence>
<dbReference type="InterPro" id="IPR050697">
    <property type="entry name" value="Adenylyl/Guanylyl_Cyclase_3/4"/>
</dbReference>
<reference evidence="4 5" key="1">
    <citation type="submission" date="2024-04" db="EMBL/GenBank/DDBJ databases">
        <title>Novel genus in family Flammeovirgaceae.</title>
        <authorList>
            <person name="Nguyen T.H."/>
            <person name="Vuong T.Q."/>
            <person name="Le H."/>
            <person name="Kim S.-G."/>
        </authorList>
    </citation>
    <scope>NUCLEOTIDE SEQUENCE [LARGE SCALE GENOMIC DNA]</scope>
    <source>
        <strain evidence="4 5">JCM 23209</strain>
    </source>
</reference>
<dbReference type="Pfam" id="PF00211">
    <property type="entry name" value="Guanylate_cyc"/>
    <property type="match status" value="1"/>
</dbReference>
<dbReference type="RefSeq" id="WP_346824251.1">
    <property type="nucleotide sequence ID" value="NZ_JBDKWZ010000023.1"/>
</dbReference>
<name>A0AAW9S8F5_9BACT</name>
<dbReference type="Gene3D" id="3.40.50.10610">
    <property type="entry name" value="ABC-type transport auxiliary lipoprotein component"/>
    <property type="match status" value="1"/>
</dbReference>
<proteinExistence type="predicted"/>
<gene>
    <name evidence="4" type="ORF">AAG747_26370</name>
</gene>
<dbReference type="PROSITE" id="PS50125">
    <property type="entry name" value="GUANYLATE_CYCLASE_2"/>
    <property type="match status" value="1"/>
</dbReference>
<dbReference type="Gene3D" id="3.30.70.1230">
    <property type="entry name" value="Nucleotide cyclase"/>
    <property type="match status" value="1"/>
</dbReference>
<organism evidence="4 5">
    <name type="scientific">Rapidithrix thailandica</name>
    <dbReference type="NCBI Taxonomy" id="413964"/>
    <lineage>
        <taxon>Bacteria</taxon>
        <taxon>Pseudomonadati</taxon>
        <taxon>Bacteroidota</taxon>
        <taxon>Cytophagia</taxon>
        <taxon>Cytophagales</taxon>
        <taxon>Flammeovirgaceae</taxon>
        <taxon>Rapidithrix</taxon>
    </lineage>
</organism>
<comment type="caution">
    <text evidence="4">The sequence shown here is derived from an EMBL/GenBank/DDBJ whole genome shotgun (WGS) entry which is preliminary data.</text>
</comment>
<keyword evidence="1" id="KW-0802">TPR repeat</keyword>
<keyword evidence="2" id="KW-1133">Transmembrane helix</keyword>
<dbReference type="SMART" id="SM00028">
    <property type="entry name" value="TPR"/>
    <property type="match status" value="4"/>
</dbReference>
<feature type="repeat" description="TPR" evidence="1">
    <location>
        <begin position="515"/>
        <end position="548"/>
    </location>
</feature>
<keyword evidence="2" id="KW-0812">Transmembrane</keyword>
<feature type="repeat" description="TPR" evidence="1">
    <location>
        <begin position="549"/>
        <end position="582"/>
    </location>
</feature>
<evidence type="ECO:0000256" key="1">
    <source>
        <dbReference type="PROSITE-ProRule" id="PRU00339"/>
    </source>
</evidence>
<sequence>MQGNRRLAAIMFTDMVGYSALSQKDEALALELLDEHRLLLRPFFEKHEGREIETAGDSFFVEFNSAVEAVQCAIEIQSALYQRNNKVDKERRILLRIGLHIGDVVISQQHVHGDGVNIAARMEPLAAPGGICISEDVARQIRNKVPFPVIKLGRGKLKNISLPIHIYCIQLPWQKQNPHLPQKTSVRHLFLNIGLALLALFLAFLLFRSHQLENKTTYSKTRLAVLPLTNISYDSQNEYFADGMTEELISSLSKIGELRVIARSSVMKYKGGQKDIAQIGKELMVGTILEGSVRKFENKARITVQLIDVSTQEHLWSMDYDRELKDIFHIQSEIAQNVAKELKVRLIATEKELLSKIHTDNINAYQDYLVGKYYMNTRTSESIHSAIRHFELAINQDPQFALPYAHLAYCYTLAGVAGYGEISREEAEKKAWNAVNTALQLDSTLAEAHAALAYIQFRIDWDWISADREFRKAISLNPSYATAHEWYALFLSIHTRLDEALVEIQKAYELDPLSLSVNTGYGRVYHFRNELDKAITQLEKTLTLDPGYAEAYFALGMTYYKDHQPEKALPAMQKAVKLSGRRPVMLGLMGLVYLQKGDTTMALQLLSELETPPMNSDQLYACAFIKMGLGREHEAFDIYDQLVKEKYGVLIYMNAEQNLFKKSNRLHPRFQKLLDQIGFQK</sequence>
<dbReference type="GO" id="GO:0004016">
    <property type="term" value="F:adenylate cyclase activity"/>
    <property type="evidence" value="ECO:0007669"/>
    <property type="project" value="UniProtKB-ARBA"/>
</dbReference>
<dbReference type="Gene3D" id="1.25.40.10">
    <property type="entry name" value="Tetratricopeptide repeat domain"/>
    <property type="match status" value="2"/>
</dbReference>
<evidence type="ECO:0000313" key="5">
    <source>
        <dbReference type="Proteomes" id="UP001403385"/>
    </source>
</evidence>
<dbReference type="Pfam" id="PF13414">
    <property type="entry name" value="TPR_11"/>
    <property type="match status" value="1"/>
</dbReference>
<evidence type="ECO:0000313" key="4">
    <source>
        <dbReference type="EMBL" id="MEN7551470.1"/>
    </source>
</evidence>
<dbReference type="SUPFAM" id="SSF48452">
    <property type="entry name" value="TPR-like"/>
    <property type="match status" value="1"/>
</dbReference>
<dbReference type="GO" id="GO:0006171">
    <property type="term" value="P:cAMP biosynthetic process"/>
    <property type="evidence" value="ECO:0007669"/>
    <property type="project" value="TreeGrafter"/>
</dbReference>
<keyword evidence="2" id="KW-0472">Membrane</keyword>
<dbReference type="InterPro" id="IPR019734">
    <property type="entry name" value="TPR_rpt"/>
</dbReference>
<evidence type="ECO:0000256" key="2">
    <source>
        <dbReference type="SAM" id="Phobius"/>
    </source>
</evidence>
<dbReference type="AlphaFoldDB" id="A0AAW9S8F5"/>
<dbReference type="SUPFAM" id="SSF55073">
    <property type="entry name" value="Nucleotide cyclase"/>
    <property type="match status" value="1"/>
</dbReference>
<dbReference type="SMART" id="SM00044">
    <property type="entry name" value="CYCc"/>
    <property type="match status" value="1"/>
</dbReference>
<dbReference type="Proteomes" id="UP001403385">
    <property type="component" value="Unassembled WGS sequence"/>
</dbReference>
<dbReference type="InterPro" id="IPR029787">
    <property type="entry name" value="Nucleotide_cyclase"/>
</dbReference>
<keyword evidence="5" id="KW-1185">Reference proteome</keyword>
<feature type="transmembrane region" description="Helical" evidence="2">
    <location>
        <begin position="189"/>
        <end position="207"/>
    </location>
</feature>
<protein>
    <submittedName>
        <fullName evidence="4">Tetratricopeptide repeat protein</fullName>
    </submittedName>
</protein>
<dbReference type="EMBL" id="JBDKWZ010000023">
    <property type="protein sequence ID" value="MEN7551470.1"/>
    <property type="molecule type" value="Genomic_DNA"/>
</dbReference>
<dbReference type="InterPro" id="IPR001054">
    <property type="entry name" value="A/G_cyclase"/>
</dbReference>
<feature type="domain" description="Guanylate cyclase" evidence="3">
    <location>
        <begin position="9"/>
        <end position="123"/>
    </location>
</feature>
<dbReference type="GO" id="GO:0035556">
    <property type="term" value="P:intracellular signal transduction"/>
    <property type="evidence" value="ECO:0007669"/>
    <property type="project" value="InterPro"/>
</dbReference>